<proteinExistence type="inferred from homology"/>
<dbReference type="InterPro" id="IPR001509">
    <property type="entry name" value="Epimerase_deHydtase"/>
</dbReference>
<reference evidence="3" key="1">
    <citation type="submission" date="2012-01" db="EMBL/GenBank/DDBJ databases">
        <title>The Genome Sequence of Treponema denticola H-22.</title>
        <authorList>
            <consortium name="The Broad Institute Genome Sequencing Platform"/>
            <person name="Earl A."/>
            <person name="Ward D."/>
            <person name="Feldgarden M."/>
            <person name="Gevers D."/>
            <person name="Blanton J.M."/>
            <person name="Fenno C.J."/>
            <person name="Baranova O.V."/>
            <person name="Mathney J."/>
            <person name="Dewhirst F.E."/>
            <person name="Izard J."/>
            <person name="Young S.K."/>
            <person name="Zeng Q."/>
            <person name="Gargeya S."/>
            <person name="Fitzgerald M."/>
            <person name="Haas B."/>
            <person name="Abouelleil A."/>
            <person name="Alvarado L."/>
            <person name="Arachchi H.M."/>
            <person name="Berlin A."/>
            <person name="Chapman S.B."/>
            <person name="Gearin G."/>
            <person name="Goldberg J."/>
            <person name="Griggs A."/>
            <person name="Gujja S."/>
            <person name="Hansen M."/>
            <person name="Heiman D."/>
            <person name="Howarth C."/>
            <person name="Larimer J."/>
            <person name="Lui A."/>
            <person name="MacDonald P.J.P."/>
            <person name="McCowen C."/>
            <person name="Montmayeur A."/>
            <person name="Murphy C."/>
            <person name="Neiman D."/>
            <person name="Pearson M."/>
            <person name="Priest M."/>
            <person name="Roberts A."/>
            <person name="Saif S."/>
            <person name="Shea T."/>
            <person name="Sisk P."/>
            <person name="Stolte C."/>
            <person name="Sykes S."/>
            <person name="Wortman J."/>
            <person name="Nusbaum C."/>
            <person name="Birren B."/>
        </authorList>
    </citation>
    <scope>NUCLEOTIDE SEQUENCE [LARGE SCALE GENOMIC DNA]</scope>
    <source>
        <strain evidence="3">H-22</strain>
    </source>
</reference>
<name>A0A0E2E2F5_TREDN</name>
<dbReference type="HOGENOM" id="CLU_039511_1_0_12"/>
<dbReference type="InterPro" id="IPR036291">
    <property type="entry name" value="NAD(P)-bd_dom_sf"/>
</dbReference>
<accession>A0A0E2E2F5</accession>
<dbReference type="EMBL" id="AGDV01000021">
    <property type="protein sequence ID" value="EMB30719.1"/>
    <property type="molecule type" value="Genomic_DNA"/>
</dbReference>
<dbReference type="Gene3D" id="3.40.50.720">
    <property type="entry name" value="NAD(P)-binding Rossmann-like Domain"/>
    <property type="match status" value="1"/>
</dbReference>
<dbReference type="PANTHER" id="PTHR42687">
    <property type="entry name" value="L-THREONINE 3-DEHYDROGENASE"/>
    <property type="match status" value="1"/>
</dbReference>
<evidence type="ECO:0000259" key="2">
    <source>
        <dbReference type="Pfam" id="PF01370"/>
    </source>
</evidence>
<comment type="caution">
    <text evidence="3">The sequence shown here is derived from an EMBL/GenBank/DDBJ whole genome shotgun (WGS) entry which is preliminary data.</text>
</comment>
<evidence type="ECO:0000256" key="1">
    <source>
        <dbReference type="ARBA" id="ARBA00007637"/>
    </source>
</evidence>
<organism evidence="3">
    <name type="scientific">Treponema denticola H-22</name>
    <dbReference type="NCBI Taxonomy" id="999432"/>
    <lineage>
        <taxon>Bacteria</taxon>
        <taxon>Pseudomonadati</taxon>
        <taxon>Spirochaetota</taxon>
        <taxon>Spirochaetia</taxon>
        <taxon>Spirochaetales</taxon>
        <taxon>Treponemataceae</taxon>
        <taxon>Treponema</taxon>
    </lineage>
</organism>
<feature type="domain" description="NAD-dependent epimerase/dehydratase" evidence="2">
    <location>
        <begin position="5"/>
        <end position="173"/>
    </location>
</feature>
<dbReference type="SUPFAM" id="SSF51735">
    <property type="entry name" value="NAD(P)-binding Rossmann-fold domains"/>
    <property type="match status" value="1"/>
</dbReference>
<sequence length="523" mass="60340">MKKTILITGASGSMGSEVLKQIAETGKHDITVILREKKANIRLAKSLKKRYPDILKIIFGDLSIFADCERAVENADYIIHCAAIIPPVIDHNPDAGYKSNFLGTLNLINAVKKTPQKDRIKFIHIGTVAQYGNRTFKHPWIRTGDPLIGSAFDFYGATKIMAEREVIESGLKYWVSLRQSGVLYDDIMLKNMDDGLMFHTGWNTPIEWATARTSGLMLKNLIEKDTGGSLPEDFWKRVYNIGNGKEARVTGYETLDRGFKLMGRSAKEIFKPHWNAARNFHCGWFYDSRILNDYLDFQYEGFEDFFKKLDKKFWYFKLGKPFPRLIRKFAIEPLLKTSNAPLYWIKHNFEGRIKAFFGSKEDFEKIPQNWKEYNLLSENKNPKTGEMLNYSELKDEKKAASFLLNHGYDESKKESELDISDVREAARFRGGECLSTEMKKGDLYTPLEWSCSYGHKFKASPFLVLKTGHWCPECACPPWNFDEQAKKVPFYAQIWYDDHDPDENNFYAKDCFRDILASNSAIS</sequence>
<evidence type="ECO:0000313" key="3">
    <source>
        <dbReference type="EMBL" id="EMB30719.1"/>
    </source>
</evidence>
<dbReference type="AlphaFoldDB" id="A0A0E2E2F5"/>
<protein>
    <recommendedName>
        <fullName evidence="2">NAD-dependent epimerase/dehydratase domain-containing protein</fullName>
    </recommendedName>
</protein>
<dbReference type="Pfam" id="PF01370">
    <property type="entry name" value="Epimerase"/>
    <property type="match status" value="1"/>
</dbReference>
<dbReference type="Proteomes" id="UP000011705">
    <property type="component" value="Chromosome"/>
</dbReference>
<dbReference type="GO" id="GO:0006567">
    <property type="term" value="P:L-threonine catabolic process"/>
    <property type="evidence" value="ECO:0007669"/>
    <property type="project" value="TreeGrafter"/>
</dbReference>
<dbReference type="PANTHER" id="PTHR42687:SF1">
    <property type="entry name" value="L-THREONINE 3-DEHYDROGENASE, MITOCHONDRIAL"/>
    <property type="match status" value="1"/>
</dbReference>
<comment type="similarity">
    <text evidence="1">Belongs to the NAD(P)-dependent epimerase/dehydratase family.</text>
</comment>
<dbReference type="RefSeq" id="WP_002685920.1">
    <property type="nucleotide sequence ID" value="NZ_CM001795.1"/>
</dbReference>
<dbReference type="PATRIC" id="fig|999432.5.peg.2499"/>
<gene>
    <name evidence="3" type="ORF">HMPREF9726_02404</name>
</gene>
<dbReference type="GO" id="GO:0008743">
    <property type="term" value="F:L-threonine 3-dehydrogenase activity"/>
    <property type="evidence" value="ECO:0007669"/>
    <property type="project" value="TreeGrafter"/>
</dbReference>
<dbReference type="InterPro" id="IPR051225">
    <property type="entry name" value="NAD(P)_epim/dehydratase"/>
</dbReference>